<gene>
    <name evidence="1" type="ORF">DWX93_02380</name>
</gene>
<evidence type="ECO:0000313" key="2">
    <source>
        <dbReference type="Proteomes" id="UP000266172"/>
    </source>
</evidence>
<comment type="caution">
    <text evidence="1">The sequence shown here is derived from an EMBL/GenBank/DDBJ whole genome shotgun (WGS) entry which is preliminary data.</text>
</comment>
<accession>A0A395VA75</accession>
<dbReference type="AlphaFoldDB" id="A0A395VA75"/>
<reference evidence="1 2" key="1">
    <citation type="submission" date="2018-08" db="EMBL/GenBank/DDBJ databases">
        <title>A genome reference for cultivated species of the human gut microbiota.</title>
        <authorList>
            <person name="Zou Y."/>
            <person name="Xue W."/>
            <person name="Luo G."/>
        </authorList>
    </citation>
    <scope>NUCLEOTIDE SEQUENCE [LARGE SCALE GENOMIC DNA]</scope>
    <source>
        <strain evidence="1 2">AF22-12AC</strain>
    </source>
</reference>
<organism evidence="1 2">
    <name type="scientific">Roseburia hominis</name>
    <dbReference type="NCBI Taxonomy" id="301301"/>
    <lineage>
        <taxon>Bacteria</taxon>
        <taxon>Bacillati</taxon>
        <taxon>Bacillota</taxon>
        <taxon>Clostridia</taxon>
        <taxon>Lachnospirales</taxon>
        <taxon>Lachnospiraceae</taxon>
        <taxon>Roseburia</taxon>
    </lineage>
</organism>
<dbReference type="Proteomes" id="UP000266172">
    <property type="component" value="Unassembled WGS sequence"/>
</dbReference>
<sequence length="59" mass="6900">MREFINEDKDKFFQLKAEVKDQDGYTVSSSHAFSIMEREECKKITSESAGLKQMLLFFS</sequence>
<protein>
    <submittedName>
        <fullName evidence="1">Uncharacterized protein</fullName>
    </submittedName>
</protein>
<dbReference type="EMBL" id="QRVL01000001">
    <property type="protein sequence ID" value="RGS42201.1"/>
    <property type="molecule type" value="Genomic_DNA"/>
</dbReference>
<name>A0A395VA75_9FIRM</name>
<evidence type="ECO:0000313" key="1">
    <source>
        <dbReference type="EMBL" id="RGS42201.1"/>
    </source>
</evidence>
<proteinExistence type="predicted"/>
<dbReference type="RefSeq" id="WP_118096509.1">
    <property type="nucleotide sequence ID" value="NZ_QRVL01000001.1"/>
</dbReference>